<reference evidence="11" key="1">
    <citation type="submission" date="2020-01" db="EMBL/GenBank/DDBJ databases">
        <title>Genome sequence of Kobresia littledalei, the first chromosome-level genome in the family Cyperaceae.</title>
        <authorList>
            <person name="Qu G."/>
        </authorList>
    </citation>
    <scope>NUCLEOTIDE SEQUENCE</scope>
    <source>
        <strain evidence="11">C.B.Clarke</strain>
        <tissue evidence="11">Leaf</tissue>
    </source>
</reference>
<keyword evidence="6" id="KW-0539">Nucleus</keyword>
<dbReference type="Proteomes" id="UP000623129">
    <property type="component" value="Unassembled WGS sequence"/>
</dbReference>
<dbReference type="Pfam" id="PF00439">
    <property type="entry name" value="Bromodomain"/>
    <property type="match status" value="1"/>
</dbReference>
<feature type="region of interest" description="Disordered" evidence="8">
    <location>
        <begin position="449"/>
        <end position="560"/>
    </location>
</feature>
<comment type="subcellular location">
    <subcellularLocation>
        <location evidence="1">Nucleus</location>
    </subcellularLocation>
</comment>
<keyword evidence="3" id="KW-0175">Coiled coil</keyword>
<keyword evidence="5" id="KW-0804">Transcription</keyword>
<feature type="domain" description="NET" evidence="10">
    <location>
        <begin position="318"/>
        <end position="400"/>
    </location>
</feature>
<evidence type="ECO:0000256" key="1">
    <source>
        <dbReference type="ARBA" id="ARBA00004123"/>
    </source>
</evidence>
<dbReference type="PRINTS" id="PR00503">
    <property type="entry name" value="BROMODOMAIN"/>
</dbReference>
<feature type="compositionally biased region" description="Acidic residues" evidence="8">
    <location>
        <begin position="739"/>
        <end position="749"/>
    </location>
</feature>
<dbReference type="PROSITE" id="PS51525">
    <property type="entry name" value="NET"/>
    <property type="match status" value="1"/>
</dbReference>
<dbReference type="EMBL" id="SWLB01000006">
    <property type="protein sequence ID" value="KAF3337945.1"/>
    <property type="molecule type" value="Genomic_DNA"/>
</dbReference>
<evidence type="ECO:0000313" key="12">
    <source>
        <dbReference type="Proteomes" id="UP000623129"/>
    </source>
</evidence>
<feature type="compositionally biased region" description="Basic and acidic residues" evidence="8">
    <location>
        <begin position="487"/>
        <end position="515"/>
    </location>
</feature>
<dbReference type="InterPro" id="IPR036427">
    <property type="entry name" value="Bromodomain-like_sf"/>
</dbReference>
<name>A0A833R3T5_9POAL</name>
<feature type="region of interest" description="Disordered" evidence="8">
    <location>
        <begin position="676"/>
        <end position="749"/>
    </location>
</feature>
<evidence type="ECO:0000256" key="3">
    <source>
        <dbReference type="ARBA" id="ARBA00023054"/>
    </source>
</evidence>
<dbReference type="InterPro" id="IPR037377">
    <property type="entry name" value="GTE_bromo"/>
</dbReference>
<evidence type="ECO:0000259" key="10">
    <source>
        <dbReference type="PROSITE" id="PS51525"/>
    </source>
</evidence>
<evidence type="ECO:0000256" key="5">
    <source>
        <dbReference type="ARBA" id="ARBA00023163"/>
    </source>
</evidence>
<dbReference type="InterPro" id="IPR027353">
    <property type="entry name" value="NET_dom"/>
</dbReference>
<protein>
    <submittedName>
        <fullName evidence="11">Transcription factor GTE9-like isoform X1</fullName>
    </submittedName>
</protein>
<dbReference type="Gene3D" id="1.20.920.10">
    <property type="entry name" value="Bromodomain-like"/>
    <property type="match status" value="1"/>
</dbReference>
<accession>A0A833R3T5</accession>
<feature type="compositionally biased region" description="Low complexity" evidence="8">
    <location>
        <begin position="466"/>
        <end position="486"/>
    </location>
</feature>
<feature type="region of interest" description="Disordered" evidence="8">
    <location>
        <begin position="623"/>
        <end position="648"/>
    </location>
</feature>
<evidence type="ECO:0000259" key="9">
    <source>
        <dbReference type="PROSITE" id="PS50014"/>
    </source>
</evidence>
<evidence type="ECO:0000256" key="2">
    <source>
        <dbReference type="ARBA" id="ARBA00023015"/>
    </source>
</evidence>
<dbReference type="PANTHER" id="PTHR46136">
    <property type="entry name" value="TRANSCRIPTION FACTOR GTE8"/>
    <property type="match status" value="1"/>
</dbReference>
<feature type="domain" description="Bromo" evidence="9">
    <location>
        <begin position="186"/>
        <end position="258"/>
    </location>
</feature>
<dbReference type="SUPFAM" id="SSF47370">
    <property type="entry name" value="Bromodomain"/>
    <property type="match status" value="1"/>
</dbReference>
<comment type="caution">
    <text evidence="11">The sequence shown here is derived from an EMBL/GenBank/DDBJ whole genome shotgun (WGS) entry which is preliminary data.</text>
</comment>
<keyword evidence="12" id="KW-1185">Reference proteome</keyword>
<dbReference type="SMART" id="SM00297">
    <property type="entry name" value="BROMO"/>
    <property type="match status" value="1"/>
</dbReference>
<dbReference type="OrthoDB" id="21449at2759"/>
<sequence length="749" mass="83505">MKFGSIKTIREEGSLLHRPKEDRIYLVNLMTPTVLLEKRQLTRGFEEVSLSMAGNKHKRNSSPESEGLDASPAHVDSEDSSAPKRKCISLNRGGFEGFDVPIEVFTLSKLSSAERKSLENKLRSEVEKIQLLQKRLMSVDANVKQQAITSMKRPGPDSKPAQPAASLGTSHLMLMKQCETLLKRLMSHKHAWIFSTPVDVVKLNIPDYYDIIKHPMDLGTVKSKFASGAYTSAWNFVADVRLTFTNAMTYNPPTNSVHVMADTMRKFFETRWKPIEKKLVLAEASVKREEVKRVETSKPGLVPQPKKKRTPVLEEASPVVMETIKPRMTIEERKNLGDRLASVSADLPVYIIDFLRQCSGSTDLTGEDELEIDIDLLDDDMLFKLQKLLDRYMEEKKQGGLEKADMCEVEVLNVSGLSNSSMHPCKVNEPMEEYVDICGDDAPATSYPPICIEKETPGRGSKCSTSSSSSDSGSSSSDSDSSSSSGDSHDRAVSPSKVFKENVKSEHNVEQEKSDVISSLDRPVSGLTIPDQDAQSKSESIGANSNPEGESERQASPEKLYRAALLRSRFADTIVKAREKLLTQDGEKGDPEKLRREREELERQQREEKARILAEAKAAEDARKRAEAEAEAEAKRQRELEREAAREAARQAILETEKTAMTNDVDMLRELEMLRSAPAENIGSSVDETSPGNSPDGLPDFMRAGCSNPLEQLGLFMKVDDEEEEEEYDQPKAQPPSVNDEDEGEIEID</sequence>
<dbReference type="PROSITE" id="PS50014">
    <property type="entry name" value="BROMODOMAIN_2"/>
    <property type="match status" value="1"/>
</dbReference>
<feature type="compositionally biased region" description="Basic and acidic residues" evidence="8">
    <location>
        <begin position="550"/>
        <end position="560"/>
    </location>
</feature>
<dbReference type="Gene3D" id="1.20.1270.220">
    <property type="match status" value="1"/>
</dbReference>
<evidence type="ECO:0000256" key="6">
    <source>
        <dbReference type="ARBA" id="ARBA00023242"/>
    </source>
</evidence>
<dbReference type="InterPro" id="IPR038336">
    <property type="entry name" value="NET_sf"/>
</dbReference>
<dbReference type="PANTHER" id="PTHR46136:SF33">
    <property type="entry name" value="TRANSCRIPTION FACTOR GTE10"/>
    <property type="match status" value="1"/>
</dbReference>
<dbReference type="AlphaFoldDB" id="A0A833R3T5"/>
<organism evidence="11 12">
    <name type="scientific">Carex littledalei</name>
    <dbReference type="NCBI Taxonomy" id="544730"/>
    <lineage>
        <taxon>Eukaryota</taxon>
        <taxon>Viridiplantae</taxon>
        <taxon>Streptophyta</taxon>
        <taxon>Embryophyta</taxon>
        <taxon>Tracheophyta</taxon>
        <taxon>Spermatophyta</taxon>
        <taxon>Magnoliopsida</taxon>
        <taxon>Liliopsida</taxon>
        <taxon>Poales</taxon>
        <taxon>Cyperaceae</taxon>
        <taxon>Cyperoideae</taxon>
        <taxon>Cariceae</taxon>
        <taxon>Carex</taxon>
        <taxon>Carex subgen. Euthyceras</taxon>
    </lineage>
</organism>
<keyword evidence="2" id="KW-0805">Transcription regulation</keyword>
<feature type="compositionally biased region" description="Polar residues" evidence="8">
    <location>
        <begin position="682"/>
        <end position="693"/>
    </location>
</feature>
<keyword evidence="4 7" id="KW-0103">Bromodomain</keyword>
<dbReference type="InterPro" id="IPR052442">
    <property type="entry name" value="Env_Response_Regulator"/>
</dbReference>
<evidence type="ECO:0000256" key="4">
    <source>
        <dbReference type="ARBA" id="ARBA00023117"/>
    </source>
</evidence>
<feature type="compositionally biased region" description="Polar residues" evidence="8">
    <location>
        <begin position="533"/>
        <end position="548"/>
    </location>
</feature>
<feature type="region of interest" description="Disordered" evidence="8">
    <location>
        <begin position="52"/>
        <end position="85"/>
    </location>
</feature>
<feature type="region of interest" description="Disordered" evidence="8">
    <location>
        <begin position="580"/>
        <end position="609"/>
    </location>
</feature>
<evidence type="ECO:0000256" key="8">
    <source>
        <dbReference type="SAM" id="MobiDB-lite"/>
    </source>
</evidence>
<dbReference type="Pfam" id="PF17035">
    <property type="entry name" value="BET"/>
    <property type="match status" value="1"/>
</dbReference>
<dbReference type="GO" id="GO:0005634">
    <property type="term" value="C:nucleus"/>
    <property type="evidence" value="ECO:0007669"/>
    <property type="project" value="UniProtKB-SubCell"/>
</dbReference>
<evidence type="ECO:0000313" key="11">
    <source>
        <dbReference type="EMBL" id="KAF3337945.1"/>
    </source>
</evidence>
<dbReference type="InterPro" id="IPR001487">
    <property type="entry name" value="Bromodomain"/>
</dbReference>
<proteinExistence type="predicted"/>
<gene>
    <name evidence="11" type="ORF">FCM35_KLT18532</name>
</gene>
<dbReference type="CDD" id="cd05506">
    <property type="entry name" value="Bromo_plant1"/>
    <property type="match status" value="1"/>
</dbReference>
<evidence type="ECO:0000256" key="7">
    <source>
        <dbReference type="PROSITE-ProRule" id="PRU00035"/>
    </source>
</evidence>